<proteinExistence type="predicted"/>
<gene>
    <name evidence="2" type="ORF">ACE5IX_11570</name>
</gene>
<dbReference type="InterPro" id="IPR058179">
    <property type="entry name" value="LBF_4227-like"/>
</dbReference>
<dbReference type="RefSeq" id="WP_135701176.1">
    <property type="nucleotide sequence ID" value="NZ_JBHILI010000006.1"/>
</dbReference>
<evidence type="ECO:0000313" key="3">
    <source>
        <dbReference type="Proteomes" id="UP001580391"/>
    </source>
</evidence>
<keyword evidence="3" id="KW-1185">Reference proteome</keyword>
<feature type="transmembrane region" description="Helical" evidence="1">
    <location>
        <begin position="101"/>
        <end position="121"/>
    </location>
</feature>
<evidence type="ECO:0000313" key="2">
    <source>
        <dbReference type="EMBL" id="MFB5737152.1"/>
    </source>
</evidence>
<organism evidence="2 3">
    <name type="scientific">Leptospira wolffii</name>
    <dbReference type="NCBI Taxonomy" id="409998"/>
    <lineage>
        <taxon>Bacteria</taxon>
        <taxon>Pseudomonadati</taxon>
        <taxon>Spirochaetota</taxon>
        <taxon>Spirochaetia</taxon>
        <taxon>Leptospirales</taxon>
        <taxon>Leptospiraceae</taxon>
        <taxon>Leptospira</taxon>
    </lineage>
</organism>
<evidence type="ECO:0008006" key="4">
    <source>
        <dbReference type="Google" id="ProtNLM"/>
    </source>
</evidence>
<feature type="transmembrane region" description="Helical" evidence="1">
    <location>
        <begin position="62"/>
        <end position="89"/>
    </location>
</feature>
<protein>
    <recommendedName>
        <fullName evidence="4">Phage holin family protein</fullName>
    </recommendedName>
</protein>
<keyword evidence="1" id="KW-1133">Transmembrane helix</keyword>
<reference evidence="2 3" key="1">
    <citation type="submission" date="2024-09" db="EMBL/GenBank/DDBJ databases">
        <title>Taxonomic and Genotyping Characterization of Leptospira Strains isolated from Multiple Sources in Colombia highlights the importance of intermediate species.</title>
        <authorList>
            <person name="Torres Higuera L."/>
            <person name="Rojas Tapias D."/>
            <person name="Jimenez Velasquez S."/>
            <person name="Renjifo Ibanez C."/>
        </authorList>
    </citation>
    <scope>NUCLEOTIDE SEQUENCE [LARGE SCALE GENOMIC DNA]</scope>
    <source>
        <strain evidence="2 3">Lep080</strain>
    </source>
</reference>
<dbReference type="NCBIfam" id="NF047761">
    <property type="entry name" value="LBF_4227_fam"/>
    <property type="match status" value="1"/>
</dbReference>
<evidence type="ECO:0000256" key="1">
    <source>
        <dbReference type="SAM" id="Phobius"/>
    </source>
</evidence>
<sequence length="126" mass="14243">MARDNHSQESFQEAKESQSGSSFLNFELKEQLLAFINSFIEYFETLFLYFRRIAVEKAIASVQAYIFLKVGLFFIGLSSLLFLGAFFIYIQRLFGGDPLPAALSTGALCLILSLFSLLLSFKKIQS</sequence>
<accession>A0ABV5BPA2</accession>
<name>A0ABV5BPA2_9LEPT</name>
<keyword evidence="1" id="KW-0812">Transmembrane</keyword>
<dbReference type="EMBL" id="JBHILJ010000005">
    <property type="protein sequence ID" value="MFB5737152.1"/>
    <property type="molecule type" value="Genomic_DNA"/>
</dbReference>
<keyword evidence="1" id="KW-0472">Membrane</keyword>
<comment type="caution">
    <text evidence="2">The sequence shown here is derived from an EMBL/GenBank/DDBJ whole genome shotgun (WGS) entry which is preliminary data.</text>
</comment>
<dbReference type="Proteomes" id="UP001580391">
    <property type="component" value="Unassembled WGS sequence"/>
</dbReference>